<dbReference type="AlphaFoldDB" id="A0A8J1XGL1"/>
<dbReference type="SMART" id="SM00320">
    <property type="entry name" value="WD40"/>
    <property type="match status" value="5"/>
</dbReference>
<proteinExistence type="predicted"/>
<reference evidence="1" key="1">
    <citation type="submission" date="2022-03" db="EMBL/GenBank/DDBJ databases">
        <authorList>
            <person name="Martin C."/>
        </authorList>
    </citation>
    <scope>NUCLEOTIDE SEQUENCE</scope>
</reference>
<dbReference type="InterPro" id="IPR019775">
    <property type="entry name" value="WD40_repeat_CS"/>
</dbReference>
<sequence>MSAAPPDPVAILRGSDSDVTCLKYCDIEGKEILISGTASGRINAWNLEMNRICATIDAHNGLSVLALKPTQAVLRKTAPYAGEMVPCATVVSQGRDGCVKLWNVSKKLHFELSGMIKCDKFGFCTCDCTTLDNDQHIIAIPTDKTSQIQLHDLETLDKISALIPRMSGKGYGACMVTKFIKLKNGVVALLVGYEDGSVALWDIKMAVELSRTHLHKTDSVMTMDYYGAKNFGISGSVDDKICIWSITDDNEVQFKRDITLTNPGLNCSKVRYDGKIFATGGWDAQIRILSRAKCSLLAVLSFHEGSINCLDFSKKNLIAAGGKDGIISIWNVYAS</sequence>
<keyword evidence="2" id="KW-1185">Reference proteome</keyword>
<dbReference type="Gene3D" id="2.130.10.10">
    <property type="entry name" value="YVTN repeat-like/Quinoprotein amine dehydrogenase"/>
    <property type="match status" value="2"/>
</dbReference>
<dbReference type="InterPro" id="IPR020472">
    <property type="entry name" value="WD40_PAC1"/>
</dbReference>
<dbReference type="PROSITE" id="PS00678">
    <property type="entry name" value="WD_REPEATS_1"/>
    <property type="match status" value="1"/>
</dbReference>
<dbReference type="InterPro" id="IPR036322">
    <property type="entry name" value="WD40_repeat_dom_sf"/>
</dbReference>
<dbReference type="PANTHER" id="PTHR19854">
    <property type="entry name" value="TRANSDUCIN BETA-LIKE 3"/>
    <property type="match status" value="1"/>
</dbReference>
<dbReference type="InterPro" id="IPR001680">
    <property type="entry name" value="WD40_rpt"/>
</dbReference>
<dbReference type="Proteomes" id="UP000749559">
    <property type="component" value="Unassembled WGS sequence"/>
</dbReference>
<evidence type="ECO:0000313" key="2">
    <source>
        <dbReference type="Proteomes" id="UP000749559"/>
    </source>
</evidence>
<organism evidence="1 2">
    <name type="scientific">Owenia fusiformis</name>
    <name type="common">Polychaete worm</name>
    <dbReference type="NCBI Taxonomy" id="6347"/>
    <lineage>
        <taxon>Eukaryota</taxon>
        <taxon>Metazoa</taxon>
        <taxon>Spiralia</taxon>
        <taxon>Lophotrochozoa</taxon>
        <taxon>Annelida</taxon>
        <taxon>Polychaeta</taxon>
        <taxon>Sedentaria</taxon>
        <taxon>Canalipalpata</taxon>
        <taxon>Sabellida</taxon>
        <taxon>Oweniida</taxon>
        <taxon>Oweniidae</taxon>
        <taxon>Owenia</taxon>
    </lineage>
</organism>
<accession>A0A8J1XGL1</accession>
<name>A0A8J1XGL1_OWEFU</name>
<dbReference type="PANTHER" id="PTHR19854:SF1">
    <property type="entry name" value="GUANINE NUCLEOTIDE-BINDING PROTEIN SUBUNIT BETA-LIKE PROTEIN 1"/>
    <property type="match status" value="1"/>
</dbReference>
<dbReference type="PROSITE" id="PS50082">
    <property type="entry name" value="WD_REPEATS_2"/>
    <property type="match status" value="1"/>
</dbReference>
<dbReference type="InterPro" id="IPR015943">
    <property type="entry name" value="WD40/YVTN_repeat-like_dom_sf"/>
</dbReference>
<protein>
    <submittedName>
        <fullName evidence="1">Uncharacterized protein</fullName>
    </submittedName>
</protein>
<dbReference type="Pfam" id="PF00400">
    <property type="entry name" value="WD40"/>
    <property type="match status" value="1"/>
</dbReference>
<dbReference type="EMBL" id="CAIIXF020000011">
    <property type="protein sequence ID" value="CAH1800091.1"/>
    <property type="molecule type" value="Genomic_DNA"/>
</dbReference>
<dbReference type="OrthoDB" id="7668193at2759"/>
<evidence type="ECO:0000313" key="1">
    <source>
        <dbReference type="EMBL" id="CAH1800091.1"/>
    </source>
</evidence>
<gene>
    <name evidence="1" type="ORF">OFUS_LOCUS24023</name>
</gene>
<dbReference type="PRINTS" id="PR00320">
    <property type="entry name" value="GPROTEINBRPT"/>
</dbReference>
<comment type="caution">
    <text evidence="1">The sequence shown here is derived from an EMBL/GenBank/DDBJ whole genome shotgun (WGS) entry which is preliminary data.</text>
</comment>
<dbReference type="PROSITE" id="PS50294">
    <property type="entry name" value="WD_REPEATS_REGION"/>
    <property type="match status" value="1"/>
</dbReference>
<dbReference type="SUPFAM" id="SSF50978">
    <property type="entry name" value="WD40 repeat-like"/>
    <property type="match status" value="1"/>
</dbReference>